<evidence type="ECO:0000313" key="1">
    <source>
        <dbReference type="EMBL" id="SDL29987.1"/>
    </source>
</evidence>
<reference evidence="1 2" key="1">
    <citation type="submission" date="2016-10" db="EMBL/GenBank/DDBJ databases">
        <authorList>
            <person name="de Groot N.N."/>
        </authorList>
    </citation>
    <scope>NUCLEOTIDE SEQUENCE [LARGE SCALE GENOMIC DNA]</scope>
    <source>
        <strain evidence="1 2">CGMCC 4.5727</strain>
    </source>
</reference>
<dbReference type="EMBL" id="FNFF01000026">
    <property type="protein sequence ID" value="SDL29987.1"/>
    <property type="molecule type" value="Genomic_DNA"/>
</dbReference>
<name>A0A1G9IXM9_9ACTN</name>
<dbReference type="RefSeq" id="WP_245769717.1">
    <property type="nucleotide sequence ID" value="NZ_FNFF01000026.1"/>
</dbReference>
<protein>
    <submittedName>
        <fullName evidence="1">Uncharacterized protein</fullName>
    </submittedName>
</protein>
<gene>
    <name evidence="1" type="ORF">SAMN05421806_1264</name>
</gene>
<keyword evidence="2" id="KW-1185">Reference proteome</keyword>
<proteinExistence type="predicted"/>
<dbReference type="AlphaFoldDB" id="A0A1G9IXM9"/>
<organism evidence="1 2">
    <name type="scientific">Streptomyces indicus</name>
    <dbReference type="NCBI Taxonomy" id="417292"/>
    <lineage>
        <taxon>Bacteria</taxon>
        <taxon>Bacillati</taxon>
        <taxon>Actinomycetota</taxon>
        <taxon>Actinomycetes</taxon>
        <taxon>Kitasatosporales</taxon>
        <taxon>Streptomycetaceae</taxon>
        <taxon>Streptomyces</taxon>
    </lineage>
</organism>
<dbReference type="Proteomes" id="UP000199155">
    <property type="component" value="Unassembled WGS sequence"/>
</dbReference>
<evidence type="ECO:0000313" key="2">
    <source>
        <dbReference type="Proteomes" id="UP000199155"/>
    </source>
</evidence>
<accession>A0A1G9IXM9</accession>
<sequence>MSDSASFRYESNWGGCYELSIEVGTSGDAELQTLLSALWSVADMLGCFGRCDREHEYTEVPCTVASLSQSGQLVGQIRLPTGRLTVSGCTAVRGGDGSDWLDLSIPTSELDEAGIEYHADDQPFFRSAVLDDWLAGIASATFQQASFSLAIVGWMISGGADAAMLAGELPQERAMGYLLPRDGVLH</sequence>